<proteinExistence type="inferred from homology"/>
<organism evidence="8 9">
    <name type="scientific">Eudromia elegans</name>
    <name type="common">Elegant crested-tinamou</name>
    <dbReference type="NCBI Taxonomy" id="8805"/>
    <lineage>
        <taxon>Eukaryota</taxon>
        <taxon>Metazoa</taxon>
        <taxon>Chordata</taxon>
        <taxon>Craniata</taxon>
        <taxon>Vertebrata</taxon>
        <taxon>Euteleostomi</taxon>
        <taxon>Archelosauria</taxon>
        <taxon>Archosauria</taxon>
        <taxon>Dinosauria</taxon>
        <taxon>Saurischia</taxon>
        <taxon>Theropoda</taxon>
        <taxon>Coelurosauria</taxon>
        <taxon>Aves</taxon>
        <taxon>Palaeognathae</taxon>
        <taxon>Tinamiformes</taxon>
        <taxon>Tinamidae</taxon>
        <taxon>Eudromia</taxon>
    </lineage>
</organism>
<dbReference type="FunFam" id="2.40.10.10:FF:000077">
    <property type="entry name" value="Predicted protein"/>
    <property type="match status" value="1"/>
</dbReference>
<dbReference type="PROSITE" id="PS00135">
    <property type="entry name" value="TRYPSIN_SER"/>
    <property type="match status" value="1"/>
</dbReference>
<dbReference type="GO" id="GO:0006508">
    <property type="term" value="P:proteolysis"/>
    <property type="evidence" value="ECO:0007669"/>
    <property type="project" value="UniProtKB-KW"/>
</dbReference>
<keyword evidence="4 6" id="KW-0720">Serine protease</keyword>
<comment type="similarity">
    <text evidence="1">Belongs to the peptidase S1 family.</text>
</comment>
<dbReference type="Gene3D" id="2.40.10.10">
    <property type="entry name" value="Trypsin-like serine proteases"/>
    <property type="match status" value="1"/>
</dbReference>
<evidence type="ECO:0000256" key="6">
    <source>
        <dbReference type="RuleBase" id="RU363034"/>
    </source>
</evidence>
<dbReference type="InterPro" id="IPR009003">
    <property type="entry name" value="Peptidase_S1_PA"/>
</dbReference>
<evidence type="ECO:0000256" key="4">
    <source>
        <dbReference type="ARBA" id="ARBA00022825"/>
    </source>
</evidence>
<evidence type="ECO:0000313" key="8">
    <source>
        <dbReference type="EMBL" id="NXA43947.1"/>
    </source>
</evidence>
<dbReference type="CDD" id="cd00190">
    <property type="entry name" value="Tryp_SPc"/>
    <property type="match status" value="1"/>
</dbReference>
<accession>A0A7K7VRT5</accession>
<evidence type="ECO:0000256" key="1">
    <source>
        <dbReference type="ARBA" id="ARBA00007664"/>
    </source>
</evidence>
<feature type="non-terminal residue" evidence="8">
    <location>
        <position position="237"/>
    </location>
</feature>
<evidence type="ECO:0000256" key="3">
    <source>
        <dbReference type="ARBA" id="ARBA00022801"/>
    </source>
</evidence>
<dbReference type="EMBL" id="VZSX01000366">
    <property type="protein sequence ID" value="NXA43947.1"/>
    <property type="molecule type" value="Genomic_DNA"/>
</dbReference>
<dbReference type="InterPro" id="IPR043504">
    <property type="entry name" value="Peptidase_S1_PA_chymotrypsin"/>
</dbReference>
<feature type="domain" description="Peptidase S1" evidence="7">
    <location>
        <begin position="12"/>
        <end position="235"/>
    </location>
</feature>
<dbReference type="OrthoDB" id="546450at2759"/>
<dbReference type="PRINTS" id="PR00722">
    <property type="entry name" value="CHYMOTRYPSIN"/>
</dbReference>
<dbReference type="PANTHER" id="PTHR24264">
    <property type="entry name" value="TRYPSIN-RELATED"/>
    <property type="match status" value="1"/>
</dbReference>
<evidence type="ECO:0000256" key="5">
    <source>
        <dbReference type="ARBA" id="ARBA00023157"/>
    </source>
</evidence>
<name>A0A7K7VRT5_EUDEL</name>
<dbReference type="PANTHER" id="PTHR24264:SF77">
    <property type="entry name" value="PEPTIDASE S1 DOMAIN-CONTAINING PROTEIN"/>
    <property type="match status" value="1"/>
</dbReference>
<dbReference type="Proteomes" id="UP000533954">
    <property type="component" value="Unassembled WGS sequence"/>
</dbReference>
<feature type="non-terminal residue" evidence="8">
    <location>
        <position position="1"/>
    </location>
</feature>
<dbReference type="InterPro" id="IPR001314">
    <property type="entry name" value="Peptidase_S1A"/>
</dbReference>
<protein>
    <submittedName>
        <fullName evidence="8">KLK14 protein</fullName>
    </submittedName>
</protein>
<dbReference type="InterPro" id="IPR001254">
    <property type="entry name" value="Trypsin_dom"/>
</dbReference>
<keyword evidence="9" id="KW-1185">Reference proteome</keyword>
<evidence type="ECO:0000256" key="2">
    <source>
        <dbReference type="ARBA" id="ARBA00022670"/>
    </source>
</evidence>
<dbReference type="InterPro" id="IPR018114">
    <property type="entry name" value="TRYPSIN_HIS"/>
</dbReference>
<evidence type="ECO:0000259" key="7">
    <source>
        <dbReference type="PROSITE" id="PS50240"/>
    </source>
</evidence>
<dbReference type="Pfam" id="PF00089">
    <property type="entry name" value="Trypsin"/>
    <property type="match status" value="1"/>
</dbReference>
<reference evidence="8 9" key="1">
    <citation type="submission" date="2019-09" db="EMBL/GenBank/DDBJ databases">
        <title>Bird 10,000 Genomes (B10K) Project - Family phase.</title>
        <authorList>
            <person name="Zhang G."/>
        </authorList>
    </citation>
    <scope>NUCLEOTIDE SEQUENCE [LARGE SCALE GENOMIC DNA]</scope>
    <source>
        <strain evidence="8">B10K-LSUMZ-16893</strain>
    </source>
</reference>
<dbReference type="SUPFAM" id="SSF50494">
    <property type="entry name" value="Trypsin-like serine proteases"/>
    <property type="match status" value="1"/>
</dbReference>
<keyword evidence="2 6" id="KW-0645">Protease</keyword>
<dbReference type="PROSITE" id="PS50240">
    <property type="entry name" value="TRYPSIN_DOM"/>
    <property type="match status" value="1"/>
</dbReference>
<dbReference type="AlphaFoldDB" id="A0A7K7VRT5"/>
<dbReference type="GO" id="GO:0005615">
    <property type="term" value="C:extracellular space"/>
    <property type="evidence" value="ECO:0007669"/>
    <property type="project" value="TreeGrafter"/>
</dbReference>
<keyword evidence="5" id="KW-1015">Disulfide bond</keyword>
<dbReference type="InterPro" id="IPR050127">
    <property type="entry name" value="Serine_Proteases_S1"/>
</dbReference>
<dbReference type="SMART" id="SM00020">
    <property type="entry name" value="Tryp_SPc"/>
    <property type="match status" value="1"/>
</dbReference>
<sequence>CVAVPDEDESRIIGGRPCSITQRPFQVALTKRGQILCGGSLVGAQWVLTAAHCKQPARDLRVLIGTDTLRDGTGQVRSISQFIVHPGYNPRKNNNDFMLLRLDRPVRFSNNIKKIRIATRCPMDGMRCSVSGWGTTKSPGAKLPKNLQCAGIMAFGRQKCNRAYGSSTITPNMFCAGVPQGGIDSCQGDSGGPLVCNGRLQGVVSWGMAVCGRKGQPGVYSNVCRAAPWINRYVRGQ</sequence>
<dbReference type="InterPro" id="IPR033116">
    <property type="entry name" value="TRYPSIN_SER"/>
</dbReference>
<evidence type="ECO:0000313" key="9">
    <source>
        <dbReference type="Proteomes" id="UP000533954"/>
    </source>
</evidence>
<dbReference type="PROSITE" id="PS00134">
    <property type="entry name" value="TRYPSIN_HIS"/>
    <property type="match status" value="1"/>
</dbReference>
<comment type="caution">
    <text evidence="8">The sequence shown here is derived from an EMBL/GenBank/DDBJ whole genome shotgun (WGS) entry which is preliminary data.</text>
</comment>
<keyword evidence="3 6" id="KW-0378">Hydrolase</keyword>
<gene>
    <name evidence="8" type="primary">Klk14_1</name>
    <name evidence="8" type="ORF">EUDELE_R12637</name>
</gene>
<dbReference type="GO" id="GO:0004252">
    <property type="term" value="F:serine-type endopeptidase activity"/>
    <property type="evidence" value="ECO:0007669"/>
    <property type="project" value="InterPro"/>
</dbReference>